<dbReference type="Pfam" id="PF00990">
    <property type="entry name" value="GGDEF"/>
    <property type="match status" value="1"/>
</dbReference>
<keyword evidence="4" id="KW-0812">Transmembrane</keyword>
<dbReference type="SUPFAM" id="SSF63829">
    <property type="entry name" value="Calcium-dependent phosphotriesterase"/>
    <property type="match status" value="3"/>
</dbReference>
<proteinExistence type="predicted"/>
<name>A0A1Y5Q442_9GAMM</name>
<dbReference type="Pfam" id="PF07494">
    <property type="entry name" value="Reg_prop"/>
    <property type="match status" value="2"/>
</dbReference>
<dbReference type="GO" id="GO:0016301">
    <property type="term" value="F:kinase activity"/>
    <property type="evidence" value="ECO:0007669"/>
    <property type="project" value="UniProtKB-KW"/>
</dbReference>
<keyword evidence="5" id="KW-0732">Signal</keyword>
<protein>
    <recommendedName>
        <fullName evidence="2">diguanylate cyclase</fullName>
        <ecNumber evidence="2">2.7.7.65</ecNumber>
    </recommendedName>
</protein>
<comment type="cofactor">
    <cofactor evidence="1">
        <name>Mg(2+)</name>
        <dbReference type="ChEBI" id="CHEBI:18420"/>
    </cofactor>
</comment>
<dbReference type="PANTHER" id="PTHR45138">
    <property type="entry name" value="REGULATORY COMPONENTS OF SENSORY TRANSDUCTION SYSTEM"/>
    <property type="match status" value="1"/>
</dbReference>
<evidence type="ECO:0000259" key="6">
    <source>
        <dbReference type="PROSITE" id="PS50887"/>
    </source>
</evidence>
<dbReference type="GO" id="GO:0052621">
    <property type="term" value="F:diguanylate cyclase activity"/>
    <property type="evidence" value="ECO:0007669"/>
    <property type="project" value="UniProtKB-EC"/>
</dbReference>
<dbReference type="InterPro" id="IPR015943">
    <property type="entry name" value="WD40/YVTN_repeat-like_dom_sf"/>
</dbReference>
<dbReference type="Gene3D" id="3.30.70.270">
    <property type="match status" value="1"/>
</dbReference>
<evidence type="ECO:0000256" key="2">
    <source>
        <dbReference type="ARBA" id="ARBA00012528"/>
    </source>
</evidence>
<feature type="signal peptide" evidence="5">
    <location>
        <begin position="1"/>
        <end position="44"/>
    </location>
</feature>
<gene>
    <name evidence="7" type="ORF">STPYR_10576</name>
</gene>
<dbReference type="CDD" id="cd01949">
    <property type="entry name" value="GGDEF"/>
    <property type="match status" value="1"/>
</dbReference>
<dbReference type="PANTHER" id="PTHR45138:SF24">
    <property type="entry name" value="DIGUANYLATE CYCLASE DGCC-RELATED"/>
    <property type="match status" value="1"/>
</dbReference>
<dbReference type="Pfam" id="PF07495">
    <property type="entry name" value="Y_Y_Y"/>
    <property type="match status" value="1"/>
</dbReference>
<dbReference type="InterPro" id="IPR011110">
    <property type="entry name" value="Reg_prop"/>
</dbReference>
<dbReference type="PROSITE" id="PS50887">
    <property type="entry name" value="GGDEF"/>
    <property type="match status" value="1"/>
</dbReference>
<dbReference type="GO" id="GO:0043709">
    <property type="term" value="P:cell adhesion involved in single-species biofilm formation"/>
    <property type="evidence" value="ECO:0007669"/>
    <property type="project" value="TreeGrafter"/>
</dbReference>
<dbReference type="InterPro" id="IPR013783">
    <property type="entry name" value="Ig-like_fold"/>
</dbReference>
<organism evidence="7">
    <name type="scientific">uncultured Stenotrophomonas sp</name>
    <dbReference type="NCBI Taxonomy" id="165438"/>
    <lineage>
        <taxon>Bacteria</taxon>
        <taxon>Pseudomonadati</taxon>
        <taxon>Pseudomonadota</taxon>
        <taxon>Gammaproteobacteria</taxon>
        <taxon>Lysobacterales</taxon>
        <taxon>Lysobacteraceae</taxon>
        <taxon>Stenotrophomonas</taxon>
        <taxon>environmental samples</taxon>
    </lineage>
</organism>
<dbReference type="InterPro" id="IPR011123">
    <property type="entry name" value="Y_Y_Y"/>
</dbReference>
<dbReference type="GO" id="GO:1902201">
    <property type="term" value="P:negative regulation of bacterial-type flagellum-dependent cell motility"/>
    <property type="evidence" value="ECO:0007669"/>
    <property type="project" value="TreeGrafter"/>
</dbReference>
<accession>A0A1Y5Q442</accession>
<dbReference type="SMART" id="SM00267">
    <property type="entry name" value="GGDEF"/>
    <property type="match status" value="1"/>
</dbReference>
<evidence type="ECO:0000256" key="4">
    <source>
        <dbReference type="SAM" id="Phobius"/>
    </source>
</evidence>
<dbReference type="AlphaFoldDB" id="A0A1Y5Q442"/>
<dbReference type="GO" id="GO:0005886">
    <property type="term" value="C:plasma membrane"/>
    <property type="evidence" value="ECO:0007669"/>
    <property type="project" value="TreeGrafter"/>
</dbReference>
<dbReference type="InterPro" id="IPR043128">
    <property type="entry name" value="Rev_trsase/Diguanyl_cyclase"/>
</dbReference>
<sequence length="1043" mass="114573">MTPPRPFRTAPMLPPPRRAWFPARLFAAWLVLLCGTCLLPPALAADPGSTVDATPPLRDYAIDMWTSRDGLPHNSLRAIAQTPEGHLWFATWEGLVRYNGLDFIVYDRGTTPGLLDNGVGALHVDSDGTLWISDSRGNVLRRALDGRWDGWPRQAPAPEVLIQAMRKDSKGRLWLLYEGRGLGYLTADGEFVFEPPPPGVPMGMTHTWMEVDAQDRVWVGTLDGLVVRGTDGVLRRVPDDYGLSHGVLVQPSFLGTDNRYLALLDSHGLSHGVVWPYRAPDGVLWIVADGALYRLQGDRPQLVRRLPGITHATAMLQDRHGDLWLGTENQGLFRIGSHGVEHMPDTRMLPRGRIVSLLEDAEGSIWAGANGGLYRLRETLFSSYTSKDGLSGDYARALLEDDSGRLWIGGASGLDRMERDGRIGPVPLRNRAGKPPSILSLIRDGAGNVWAGTFGDGVFRIAKGSDKVSRFDAANGLPGGNVRVMAADHGGHGVWLGTQRGVVRIEDGHVHVPATPGLPTGLVTALHSAGDALWIGTIEGVRVLRGDGVQRLALEELGGGRSVFGFLQIGNAMWIATDRGLYRYRDGKLARVGLEQGMPVDTVFQMVPDRLGNVWISSNRGVLRTDMRALEDVADGRSPKIAVERYNEIDGMFNAQANGSTGPSALLRGDGTYWVATAGGVSTVDPLRLLRFRERLPPPAVIEGVSVDGVPVRWQGTQRHSLPGGRRVTVDYVGLSYLMSDRIRYRTWLEGLDHGWIERGGQRSVEFIGLPPGDYTLHISAAHPGGHWSGSGAAWSFTVEPRLWQRRDVQAAAAVLLLLALVALYRYLIHRHETRSIRLAQQVAERTADLREQAERLLAANQEKAALAERLREQADAFERQAHEDPLTGLPNRRAFDEGLARDFARSQRSGQPLCLVALDIDHFKRVNDTWSHSVGDQVLREVARLLAASSRDSDLPARLGGEEFALLLNDTTLEEAELVCMRLRGLFHSQRSWAGIDDLRVTFSAGLALLGPGDRTPMLLFQRADKALYQAKSEGRDRICLG</sequence>
<keyword evidence="7" id="KW-0808">Transferase</keyword>
<dbReference type="EC" id="2.7.7.65" evidence="2"/>
<keyword evidence="3" id="KW-0175">Coiled coil</keyword>
<feature type="domain" description="GGDEF" evidence="6">
    <location>
        <begin position="912"/>
        <end position="1043"/>
    </location>
</feature>
<dbReference type="Gene3D" id="2.60.40.10">
    <property type="entry name" value="Immunoglobulins"/>
    <property type="match status" value="1"/>
</dbReference>
<dbReference type="InterPro" id="IPR050469">
    <property type="entry name" value="Diguanylate_Cyclase"/>
</dbReference>
<feature type="transmembrane region" description="Helical" evidence="4">
    <location>
        <begin position="811"/>
        <end position="829"/>
    </location>
</feature>
<dbReference type="SUPFAM" id="SSF55073">
    <property type="entry name" value="Nucleotide cyclase"/>
    <property type="match status" value="1"/>
</dbReference>
<reference evidence="7" key="1">
    <citation type="submission" date="2016-03" db="EMBL/GenBank/DDBJ databases">
        <authorList>
            <person name="Ploux O."/>
        </authorList>
    </citation>
    <scope>NUCLEOTIDE SEQUENCE</scope>
    <source>
        <strain evidence="7">UC10</strain>
    </source>
</reference>
<dbReference type="InterPro" id="IPR029787">
    <property type="entry name" value="Nucleotide_cyclase"/>
</dbReference>
<dbReference type="FunFam" id="3.30.70.270:FF:000001">
    <property type="entry name" value="Diguanylate cyclase domain protein"/>
    <property type="match status" value="1"/>
</dbReference>
<keyword evidence="7" id="KW-0418">Kinase</keyword>
<dbReference type="EMBL" id="FLTS01000001">
    <property type="protein sequence ID" value="SBV35646.1"/>
    <property type="molecule type" value="Genomic_DNA"/>
</dbReference>
<evidence type="ECO:0000256" key="5">
    <source>
        <dbReference type="SAM" id="SignalP"/>
    </source>
</evidence>
<feature type="chain" id="PRO_5013187213" description="diguanylate cyclase" evidence="5">
    <location>
        <begin position="45"/>
        <end position="1043"/>
    </location>
</feature>
<evidence type="ECO:0000256" key="3">
    <source>
        <dbReference type="SAM" id="Coils"/>
    </source>
</evidence>
<dbReference type="Gene3D" id="2.130.10.10">
    <property type="entry name" value="YVTN repeat-like/Quinoprotein amine dehydrogenase"/>
    <property type="match status" value="3"/>
</dbReference>
<evidence type="ECO:0000313" key="7">
    <source>
        <dbReference type="EMBL" id="SBV35646.1"/>
    </source>
</evidence>
<evidence type="ECO:0000256" key="1">
    <source>
        <dbReference type="ARBA" id="ARBA00001946"/>
    </source>
</evidence>
<dbReference type="InterPro" id="IPR000160">
    <property type="entry name" value="GGDEF_dom"/>
</dbReference>
<keyword evidence="4" id="KW-1133">Transmembrane helix</keyword>
<dbReference type="NCBIfam" id="TIGR00254">
    <property type="entry name" value="GGDEF"/>
    <property type="match status" value="1"/>
</dbReference>
<keyword evidence="4" id="KW-0472">Membrane</keyword>
<feature type="coiled-coil region" evidence="3">
    <location>
        <begin position="840"/>
        <end position="881"/>
    </location>
</feature>